<reference evidence="12 13" key="1">
    <citation type="journal article" date="2018" name="Environ. Microbiol.">
        <title>Ecological and genomic features of two widespread freshwater picocyanobacteria.</title>
        <authorList>
            <person name="Cabello-Yeves P.J."/>
            <person name="Picazo A."/>
            <person name="Camacho A."/>
            <person name="Callieri C."/>
            <person name="Rosselli R."/>
            <person name="Roda-Garcia J.J."/>
            <person name="Coutinho F.H."/>
            <person name="Rodriguez-Valera F."/>
        </authorList>
    </citation>
    <scope>NUCLEOTIDE SEQUENCE [LARGE SCALE GENOMIC DNA]</scope>
    <source>
        <strain evidence="12 13">Tous</strain>
    </source>
</reference>
<dbReference type="InterPro" id="IPR014729">
    <property type="entry name" value="Rossmann-like_a/b/a_fold"/>
</dbReference>
<dbReference type="Gene3D" id="3.40.50.620">
    <property type="entry name" value="HUPs"/>
    <property type="match status" value="1"/>
</dbReference>
<keyword evidence="4" id="KW-0662">Pyridine nucleotide biosynthesis</keyword>
<dbReference type="Pfam" id="PF01467">
    <property type="entry name" value="CTP_transf_like"/>
    <property type="match status" value="1"/>
</dbReference>
<dbReference type="GO" id="GO:0004515">
    <property type="term" value="F:nicotinate-nucleotide adenylyltransferase activity"/>
    <property type="evidence" value="ECO:0007669"/>
    <property type="project" value="UniProtKB-EC"/>
</dbReference>
<comment type="catalytic activity">
    <reaction evidence="10">
        <text>nicotinate beta-D-ribonucleotide + ATP + H(+) = deamido-NAD(+) + diphosphate</text>
        <dbReference type="Rhea" id="RHEA:22860"/>
        <dbReference type="ChEBI" id="CHEBI:15378"/>
        <dbReference type="ChEBI" id="CHEBI:30616"/>
        <dbReference type="ChEBI" id="CHEBI:33019"/>
        <dbReference type="ChEBI" id="CHEBI:57502"/>
        <dbReference type="ChEBI" id="CHEBI:58437"/>
        <dbReference type="EC" id="2.7.7.18"/>
    </reaction>
</comment>
<evidence type="ECO:0000256" key="1">
    <source>
        <dbReference type="ARBA" id="ARBA00002324"/>
    </source>
</evidence>
<dbReference type="EMBL" id="PXXO01000004">
    <property type="protein sequence ID" value="PSJ06292.1"/>
    <property type="molecule type" value="Genomic_DNA"/>
</dbReference>
<accession>A0A2P7MYL4</accession>
<name>A0A2P7MYL4_9CYAN</name>
<dbReference type="GO" id="GO:0005524">
    <property type="term" value="F:ATP binding"/>
    <property type="evidence" value="ECO:0007669"/>
    <property type="project" value="UniProtKB-KW"/>
</dbReference>
<proteinExistence type="predicted"/>
<dbReference type="GO" id="GO:0009435">
    <property type="term" value="P:NAD+ biosynthetic process"/>
    <property type="evidence" value="ECO:0007669"/>
    <property type="project" value="UniProtKB-UniPathway"/>
</dbReference>
<dbReference type="NCBIfam" id="NF000842">
    <property type="entry name" value="PRK00071.2-1"/>
    <property type="match status" value="1"/>
</dbReference>
<organism evidence="12 13">
    <name type="scientific">Cyanobium usitatum str. Tous</name>
    <dbReference type="NCBI Taxonomy" id="2116684"/>
    <lineage>
        <taxon>Bacteria</taxon>
        <taxon>Bacillati</taxon>
        <taxon>Cyanobacteriota</taxon>
        <taxon>Cyanophyceae</taxon>
        <taxon>Synechococcales</taxon>
        <taxon>Prochlorococcaceae</taxon>
        <taxon>Cyanobium</taxon>
    </lineage>
</organism>
<comment type="function">
    <text evidence="1">Catalyzes the reversible adenylation of nicotinate mononucleotide (NaMN) to nicotinic acid adenine dinucleotide (NaAD).</text>
</comment>
<keyword evidence="6 12" id="KW-0548">Nucleotidyltransferase</keyword>
<gene>
    <name evidence="12" type="ORF">C7K55_05030</name>
</gene>
<feature type="domain" description="Cytidyltransferase-like" evidence="11">
    <location>
        <begin position="15"/>
        <end position="148"/>
    </location>
</feature>
<dbReference type="InterPro" id="IPR004821">
    <property type="entry name" value="Cyt_trans-like"/>
</dbReference>
<evidence type="ECO:0000256" key="10">
    <source>
        <dbReference type="ARBA" id="ARBA00048721"/>
    </source>
</evidence>
<evidence type="ECO:0000256" key="7">
    <source>
        <dbReference type="ARBA" id="ARBA00022741"/>
    </source>
</evidence>
<keyword evidence="5 12" id="KW-0808">Transferase</keyword>
<keyword evidence="13" id="KW-1185">Reference proteome</keyword>
<evidence type="ECO:0000256" key="2">
    <source>
        <dbReference type="ARBA" id="ARBA00005019"/>
    </source>
</evidence>
<dbReference type="PANTHER" id="PTHR39321">
    <property type="entry name" value="NICOTINATE-NUCLEOTIDE ADENYLYLTRANSFERASE-RELATED"/>
    <property type="match status" value="1"/>
</dbReference>
<dbReference type="CDD" id="cd02165">
    <property type="entry name" value="NMNAT"/>
    <property type="match status" value="1"/>
</dbReference>
<dbReference type="InterPro" id="IPR005248">
    <property type="entry name" value="NadD/NMNAT"/>
</dbReference>
<evidence type="ECO:0000256" key="8">
    <source>
        <dbReference type="ARBA" id="ARBA00022840"/>
    </source>
</evidence>
<keyword evidence="7" id="KW-0547">Nucleotide-binding</keyword>
<comment type="caution">
    <text evidence="12">The sequence shown here is derived from an EMBL/GenBank/DDBJ whole genome shotgun (WGS) entry which is preliminary data.</text>
</comment>
<evidence type="ECO:0000256" key="6">
    <source>
        <dbReference type="ARBA" id="ARBA00022695"/>
    </source>
</evidence>
<dbReference type="RefSeq" id="WP_106502327.1">
    <property type="nucleotide sequence ID" value="NZ_PXXO01000004.1"/>
</dbReference>
<dbReference type="OrthoDB" id="5295945at2"/>
<dbReference type="Proteomes" id="UP000243002">
    <property type="component" value="Unassembled WGS sequence"/>
</dbReference>
<evidence type="ECO:0000313" key="12">
    <source>
        <dbReference type="EMBL" id="PSJ06292.1"/>
    </source>
</evidence>
<keyword evidence="8" id="KW-0067">ATP-binding</keyword>
<evidence type="ECO:0000256" key="9">
    <source>
        <dbReference type="ARBA" id="ARBA00023027"/>
    </source>
</evidence>
<dbReference type="UniPathway" id="UPA00253">
    <property type="reaction ID" value="UER00332"/>
</dbReference>
<dbReference type="EC" id="2.7.7.18" evidence="3"/>
<dbReference type="SUPFAM" id="SSF52374">
    <property type="entry name" value="Nucleotidylyl transferase"/>
    <property type="match status" value="1"/>
</dbReference>
<evidence type="ECO:0000256" key="5">
    <source>
        <dbReference type="ARBA" id="ARBA00022679"/>
    </source>
</evidence>
<evidence type="ECO:0000313" key="13">
    <source>
        <dbReference type="Proteomes" id="UP000243002"/>
    </source>
</evidence>
<keyword evidence="9" id="KW-0520">NAD</keyword>
<evidence type="ECO:0000256" key="4">
    <source>
        <dbReference type="ARBA" id="ARBA00022642"/>
    </source>
</evidence>
<protein>
    <recommendedName>
        <fullName evidence="3">nicotinate-nucleotide adenylyltransferase</fullName>
        <ecNumber evidence="3">2.7.7.18</ecNumber>
    </recommendedName>
</protein>
<evidence type="ECO:0000259" key="11">
    <source>
        <dbReference type="Pfam" id="PF01467"/>
    </source>
</evidence>
<comment type="pathway">
    <text evidence="2">Cofactor biosynthesis; NAD(+) biosynthesis; deamido-NAD(+) from nicotinate D-ribonucleotide: step 1/1.</text>
</comment>
<dbReference type="PANTHER" id="PTHR39321:SF3">
    <property type="entry name" value="PHOSPHOPANTETHEINE ADENYLYLTRANSFERASE"/>
    <property type="match status" value="1"/>
</dbReference>
<evidence type="ECO:0000256" key="3">
    <source>
        <dbReference type="ARBA" id="ARBA00012389"/>
    </source>
</evidence>
<dbReference type="AlphaFoldDB" id="A0A2P7MYL4"/>
<sequence length="207" mass="21954">MSNGVDKAAEGPVALFGTSADPPTRGHLALLEGLVQLYPQVATWASDNPQKLHGAPLEQRSTLLGELVAAIGDPRLSHRQELSSPWAITTLERAAARWPGSELVFVVGSDLAAQIPSWKQAEAVLKACVLAIAPRAGWPLQPKQLEPLTQLGGRVVILPLQVPATASSAVRQTPDLAQLPAALLPLLLKHNLYGLGKPSLSQPLKRP</sequence>